<keyword evidence="10" id="KW-1185">Reference proteome</keyword>
<name>A0ABV2JH82_9STRE</name>
<feature type="transmembrane region" description="Helical" evidence="8">
    <location>
        <begin position="242"/>
        <end position="261"/>
    </location>
</feature>
<keyword evidence="2" id="KW-0813">Transport</keyword>
<feature type="transmembrane region" description="Helical" evidence="8">
    <location>
        <begin position="74"/>
        <end position="96"/>
    </location>
</feature>
<keyword evidence="7 8" id="KW-0472">Membrane</keyword>
<keyword evidence="3" id="KW-1003">Cell membrane</keyword>
<sequence>MKKSILTYPLSTTQKLSLSFIALIFIGSLLLASPLMHYPNAPETSYLDHLFTAVSMVCVTGLSVFPVSEVYNGLGQVTAMALMQIGGLGLVSLVAFSQYSLKKRLSLRDQTLLQSAMSQSTHHHLKEYLFFAYRLTFGIELICAILLAFDFIPRFGWGNGIFNSLFLAVSAFCNAGFDNIGQNSLQLFALNPLINLVLAFLIFSGGLGFNVWHDLYNSYLNSRQQPRFWANFWKHLSIHSRLILNSTAIILLLGTGLSFLLEYNNSETLKYLTFPEQILVSFFQSVTMRTAGFSTLSYLDTGHATNFLYILQMLIGGGPGGTAGGIKVSVAAILFLLFRAELAGQSQVTFQNRTIPQRLLRQTLTVLLFFFGILIIGYLLLLENEPHLDPFALFFEASSAIATVGVSMELTSQLSTIGRCIIMALMFIGRVGPITVLLSILQKKEKDIHYAECDIIIG</sequence>
<dbReference type="PANTHER" id="PTHR32024:SF1">
    <property type="entry name" value="KTR SYSTEM POTASSIUM UPTAKE PROTEIN B"/>
    <property type="match status" value="1"/>
</dbReference>
<reference evidence="9 10" key="1">
    <citation type="submission" date="2024-06" db="EMBL/GenBank/DDBJ databases">
        <title>Genomic Encyclopedia of Type Strains, Phase IV (KMG-IV): sequencing the most valuable type-strain genomes for metagenomic binning, comparative biology and taxonomic classification.</title>
        <authorList>
            <person name="Goeker M."/>
        </authorList>
    </citation>
    <scope>NUCLEOTIDE SEQUENCE [LARGE SCALE GENOMIC DNA]</scope>
    <source>
        <strain evidence="9 10">DSM 28302</strain>
    </source>
</reference>
<evidence type="ECO:0000313" key="9">
    <source>
        <dbReference type="EMBL" id="MET3634608.1"/>
    </source>
</evidence>
<evidence type="ECO:0000256" key="1">
    <source>
        <dbReference type="ARBA" id="ARBA00004651"/>
    </source>
</evidence>
<organism evidence="9 10">
    <name type="scientific">Streptococcus porcorum</name>
    <dbReference type="NCBI Taxonomy" id="701526"/>
    <lineage>
        <taxon>Bacteria</taxon>
        <taxon>Bacillati</taxon>
        <taxon>Bacillota</taxon>
        <taxon>Bacilli</taxon>
        <taxon>Lactobacillales</taxon>
        <taxon>Streptococcaceae</taxon>
        <taxon>Streptococcus</taxon>
    </lineage>
</organism>
<gene>
    <name evidence="9" type="ORF">ABID28_001254</name>
</gene>
<feature type="transmembrane region" description="Helical" evidence="8">
    <location>
        <begin position="128"/>
        <end position="149"/>
    </location>
</feature>
<protein>
    <submittedName>
        <fullName evidence="9">Potassium uptake TrkH family protein</fullName>
    </submittedName>
</protein>
<feature type="transmembrane region" description="Helical" evidence="8">
    <location>
        <begin position="359"/>
        <end position="381"/>
    </location>
</feature>
<feature type="transmembrane region" description="Helical" evidence="8">
    <location>
        <begin position="189"/>
        <end position="212"/>
    </location>
</feature>
<dbReference type="Proteomes" id="UP001549037">
    <property type="component" value="Unassembled WGS sequence"/>
</dbReference>
<evidence type="ECO:0000256" key="7">
    <source>
        <dbReference type="ARBA" id="ARBA00023136"/>
    </source>
</evidence>
<proteinExistence type="predicted"/>
<dbReference type="RefSeq" id="WP_354369090.1">
    <property type="nucleotide sequence ID" value="NZ_JBEPLN010000020.1"/>
</dbReference>
<keyword evidence="4 8" id="KW-0812">Transmembrane</keyword>
<evidence type="ECO:0000256" key="8">
    <source>
        <dbReference type="SAM" id="Phobius"/>
    </source>
</evidence>
<dbReference type="EMBL" id="JBEPLN010000020">
    <property type="protein sequence ID" value="MET3634608.1"/>
    <property type="molecule type" value="Genomic_DNA"/>
</dbReference>
<dbReference type="PANTHER" id="PTHR32024">
    <property type="entry name" value="TRK SYSTEM POTASSIUM UPTAKE PROTEIN TRKG-RELATED"/>
    <property type="match status" value="1"/>
</dbReference>
<evidence type="ECO:0000256" key="4">
    <source>
        <dbReference type="ARBA" id="ARBA00022692"/>
    </source>
</evidence>
<feature type="transmembrane region" description="Helical" evidence="8">
    <location>
        <begin position="307"/>
        <end position="338"/>
    </location>
</feature>
<dbReference type="Pfam" id="PF02386">
    <property type="entry name" value="TrkH"/>
    <property type="match status" value="1"/>
</dbReference>
<keyword evidence="6" id="KW-0406">Ion transport</keyword>
<evidence type="ECO:0000256" key="3">
    <source>
        <dbReference type="ARBA" id="ARBA00022475"/>
    </source>
</evidence>
<dbReference type="InterPro" id="IPR003445">
    <property type="entry name" value="Cat_transpt"/>
</dbReference>
<feature type="transmembrane region" description="Helical" evidence="8">
    <location>
        <begin position="416"/>
        <end position="441"/>
    </location>
</feature>
<evidence type="ECO:0000256" key="6">
    <source>
        <dbReference type="ARBA" id="ARBA00023065"/>
    </source>
</evidence>
<comment type="subcellular location">
    <subcellularLocation>
        <location evidence="1">Cell membrane</location>
        <topology evidence="1">Multi-pass membrane protein</topology>
    </subcellularLocation>
</comment>
<accession>A0ABV2JH82</accession>
<feature type="transmembrane region" description="Helical" evidence="8">
    <location>
        <begin position="20"/>
        <end position="38"/>
    </location>
</feature>
<comment type="caution">
    <text evidence="9">The sequence shown here is derived from an EMBL/GenBank/DDBJ whole genome shotgun (WGS) entry which is preliminary data.</text>
</comment>
<keyword evidence="5 8" id="KW-1133">Transmembrane helix</keyword>
<evidence type="ECO:0000256" key="2">
    <source>
        <dbReference type="ARBA" id="ARBA00022448"/>
    </source>
</evidence>
<evidence type="ECO:0000256" key="5">
    <source>
        <dbReference type="ARBA" id="ARBA00022989"/>
    </source>
</evidence>
<evidence type="ECO:0000313" key="10">
    <source>
        <dbReference type="Proteomes" id="UP001549037"/>
    </source>
</evidence>